<comment type="catalytic activity">
    <reaction evidence="3">
        <text>glycyl-tRNA(Ala) + H2O = tRNA(Ala) + glycine + H(+)</text>
        <dbReference type="Rhea" id="RHEA:53744"/>
        <dbReference type="Rhea" id="RHEA-COMP:9657"/>
        <dbReference type="Rhea" id="RHEA-COMP:13640"/>
        <dbReference type="ChEBI" id="CHEBI:15377"/>
        <dbReference type="ChEBI" id="CHEBI:15378"/>
        <dbReference type="ChEBI" id="CHEBI:57305"/>
        <dbReference type="ChEBI" id="CHEBI:78442"/>
        <dbReference type="ChEBI" id="CHEBI:78522"/>
        <dbReference type="EC" id="3.1.1.96"/>
    </reaction>
</comment>
<comment type="similarity">
    <text evidence="1 5">Belongs to the DTD family.</text>
</comment>
<dbReference type="AlphaFoldDB" id="A0A7E4ZW17"/>
<dbReference type="EC" id="3.1.1.96" evidence="2 5"/>
<dbReference type="InterPro" id="IPR023509">
    <property type="entry name" value="DTD-like_sf"/>
</dbReference>
<keyword evidence="5" id="KW-0378">Hydrolase</keyword>
<evidence type="ECO:0000256" key="4">
    <source>
        <dbReference type="ARBA" id="ARBA00048018"/>
    </source>
</evidence>
<keyword evidence="5" id="KW-0963">Cytoplasm</keyword>
<organism evidence="6 7">
    <name type="scientific">Panagrellus redivivus</name>
    <name type="common">Microworm</name>
    <dbReference type="NCBI Taxonomy" id="6233"/>
    <lineage>
        <taxon>Eukaryota</taxon>
        <taxon>Metazoa</taxon>
        <taxon>Ecdysozoa</taxon>
        <taxon>Nematoda</taxon>
        <taxon>Chromadorea</taxon>
        <taxon>Rhabditida</taxon>
        <taxon>Tylenchina</taxon>
        <taxon>Panagrolaimomorpha</taxon>
        <taxon>Panagrolaimoidea</taxon>
        <taxon>Panagrolaimidae</taxon>
        <taxon>Panagrellus</taxon>
    </lineage>
</organism>
<evidence type="ECO:0000256" key="5">
    <source>
        <dbReference type="RuleBase" id="RU003470"/>
    </source>
</evidence>
<evidence type="ECO:0000256" key="3">
    <source>
        <dbReference type="ARBA" id="ARBA00047676"/>
    </source>
</evidence>
<sequence>MKAVIQRVKSASVTVDGQVVSEIGKGLCVLVGISADSTPKDAEFIIRKIMNLRLWDDPENGKKWDKSVKDLDYDVLTVSQFTLFGQLKGNKVDYHKAMEPVKAKEFYSQFLTDLTKAHPNGRIKDGIFGAMMDVNIVNDGPVTILLDSRDK</sequence>
<evidence type="ECO:0000256" key="2">
    <source>
        <dbReference type="ARBA" id="ARBA00013056"/>
    </source>
</evidence>
<evidence type="ECO:0000256" key="1">
    <source>
        <dbReference type="ARBA" id="ARBA00009673"/>
    </source>
</evidence>
<dbReference type="PANTHER" id="PTHR10472:SF5">
    <property type="entry name" value="D-AMINOACYL-TRNA DEACYLASE 1"/>
    <property type="match status" value="1"/>
</dbReference>
<reference evidence="7" key="2">
    <citation type="submission" date="2020-10" db="UniProtKB">
        <authorList>
            <consortium name="WormBaseParasite"/>
        </authorList>
    </citation>
    <scope>IDENTIFICATION</scope>
</reference>
<protein>
    <recommendedName>
        <fullName evidence="2 5">D-aminoacyl-tRNA deacylase</fullName>
        <ecNumber evidence="2 5">3.1.1.96</ecNumber>
    </recommendedName>
</protein>
<proteinExistence type="inferred from homology"/>
<dbReference type="Pfam" id="PF02580">
    <property type="entry name" value="Tyr_Deacylase"/>
    <property type="match status" value="1"/>
</dbReference>
<evidence type="ECO:0000313" key="6">
    <source>
        <dbReference type="Proteomes" id="UP000492821"/>
    </source>
</evidence>
<comment type="catalytic activity">
    <reaction evidence="4">
        <text>a D-aminoacyl-tRNA + H2O = a tRNA + a D-alpha-amino acid + H(+)</text>
        <dbReference type="Rhea" id="RHEA:13953"/>
        <dbReference type="Rhea" id="RHEA-COMP:10123"/>
        <dbReference type="Rhea" id="RHEA-COMP:10124"/>
        <dbReference type="ChEBI" id="CHEBI:15377"/>
        <dbReference type="ChEBI" id="CHEBI:15378"/>
        <dbReference type="ChEBI" id="CHEBI:59871"/>
        <dbReference type="ChEBI" id="CHEBI:78442"/>
        <dbReference type="ChEBI" id="CHEBI:79333"/>
        <dbReference type="EC" id="3.1.1.96"/>
    </reaction>
</comment>
<dbReference type="NCBIfam" id="TIGR00256">
    <property type="entry name" value="D-aminoacyl-tRNA deacylase"/>
    <property type="match status" value="1"/>
</dbReference>
<dbReference type="GO" id="GO:0051500">
    <property type="term" value="F:D-tyrosyl-tRNA(Tyr) deacylase activity"/>
    <property type="evidence" value="ECO:0007669"/>
    <property type="project" value="TreeGrafter"/>
</dbReference>
<dbReference type="PANTHER" id="PTHR10472">
    <property type="entry name" value="D-TYROSYL-TRNA TYR DEACYLASE"/>
    <property type="match status" value="1"/>
</dbReference>
<name>A0A7E4ZW17_PANRE</name>
<dbReference type="SUPFAM" id="SSF69500">
    <property type="entry name" value="DTD-like"/>
    <property type="match status" value="1"/>
</dbReference>
<dbReference type="InterPro" id="IPR003732">
    <property type="entry name" value="Daa-tRNA_deacyls_DTD"/>
</dbReference>
<dbReference type="GO" id="GO:0005737">
    <property type="term" value="C:cytoplasm"/>
    <property type="evidence" value="ECO:0007669"/>
    <property type="project" value="UniProtKB-SubCell"/>
</dbReference>
<evidence type="ECO:0000313" key="7">
    <source>
        <dbReference type="WBParaSite" id="Pan_g20984.t1"/>
    </source>
</evidence>
<keyword evidence="6" id="KW-1185">Reference proteome</keyword>
<dbReference type="Proteomes" id="UP000492821">
    <property type="component" value="Unassembled WGS sequence"/>
</dbReference>
<reference evidence="6" key="1">
    <citation type="journal article" date="2013" name="Genetics">
        <title>The draft genome and transcriptome of Panagrellus redivivus are shaped by the harsh demands of a free-living lifestyle.</title>
        <authorList>
            <person name="Srinivasan J."/>
            <person name="Dillman A.R."/>
            <person name="Macchietto M.G."/>
            <person name="Heikkinen L."/>
            <person name="Lakso M."/>
            <person name="Fracchia K.M."/>
            <person name="Antoshechkin I."/>
            <person name="Mortazavi A."/>
            <person name="Wong G."/>
            <person name="Sternberg P.W."/>
        </authorList>
    </citation>
    <scope>NUCLEOTIDE SEQUENCE [LARGE SCALE GENOMIC DNA]</scope>
    <source>
        <strain evidence="6">MT8872</strain>
    </source>
</reference>
<comment type="subcellular location">
    <subcellularLocation>
        <location evidence="5">Cytoplasm</location>
    </subcellularLocation>
</comment>
<dbReference type="GO" id="GO:0000049">
    <property type="term" value="F:tRNA binding"/>
    <property type="evidence" value="ECO:0007669"/>
    <property type="project" value="UniProtKB-KW"/>
</dbReference>
<dbReference type="Gene3D" id="3.50.80.10">
    <property type="entry name" value="D-tyrosyl-tRNA(Tyr) deacylase"/>
    <property type="match status" value="1"/>
</dbReference>
<dbReference type="FunFam" id="3.50.80.10:FF:000001">
    <property type="entry name" value="D-aminoacyl-tRNA deacylase"/>
    <property type="match status" value="1"/>
</dbReference>
<keyword evidence="5" id="KW-0694">RNA-binding</keyword>
<accession>A0A7E4ZW17</accession>
<dbReference type="WBParaSite" id="Pan_g20984.t1">
    <property type="protein sequence ID" value="Pan_g20984.t1"/>
    <property type="gene ID" value="Pan_g20984"/>
</dbReference>
<keyword evidence="5" id="KW-0820">tRNA-binding</keyword>